<dbReference type="PANTHER" id="PTHR22916:SF3">
    <property type="entry name" value="UDP-GLCNAC:BETAGAL BETA-1,3-N-ACETYLGLUCOSAMINYLTRANSFERASE-LIKE PROTEIN 1"/>
    <property type="match status" value="1"/>
</dbReference>
<accession>A0AA97ELV0</accession>
<dbReference type="SUPFAM" id="SSF53448">
    <property type="entry name" value="Nucleotide-diphospho-sugar transferases"/>
    <property type="match status" value="1"/>
</dbReference>
<protein>
    <submittedName>
        <fullName evidence="2">Glycosyltransferase family 2 protein</fullName>
        <ecNumber evidence="2">2.4.-.-</ecNumber>
    </submittedName>
</protein>
<dbReference type="GO" id="GO:0016758">
    <property type="term" value="F:hexosyltransferase activity"/>
    <property type="evidence" value="ECO:0007669"/>
    <property type="project" value="UniProtKB-ARBA"/>
</dbReference>
<evidence type="ECO:0000313" key="2">
    <source>
        <dbReference type="EMBL" id="WOD42905.1"/>
    </source>
</evidence>
<proteinExistence type="predicted"/>
<dbReference type="InterPro" id="IPR029044">
    <property type="entry name" value="Nucleotide-diphossugar_trans"/>
</dbReference>
<dbReference type="CDD" id="cd00761">
    <property type="entry name" value="Glyco_tranf_GTA_type"/>
    <property type="match status" value="1"/>
</dbReference>
<reference evidence="3" key="1">
    <citation type="submission" date="2024-06" db="EMBL/GenBank/DDBJ databases">
        <title>Hwangdonia haimaensis gen. nov., sp. nov., a member of the family Flavobacteriaceae isolated from the haima cold seep.</title>
        <authorList>
            <person name="Li J."/>
        </authorList>
    </citation>
    <scope>NUCLEOTIDE SEQUENCE [LARGE SCALE GENOMIC DNA]</scope>
    <source>
        <strain evidence="3">SCSIO 19198</strain>
    </source>
</reference>
<dbReference type="Pfam" id="PF00535">
    <property type="entry name" value="Glycos_transf_2"/>
    <property type="match status" value="1"/>
</dbReference>
<feature type="domain" description="Glycosyltransferase 2-like" evidence="1">
    <location>
        <begin position="6"/>
        <end position="133"/>
    </location>
</feature>
<organism evidence="2 3">
    <name type="scientific">Hwangdonia lutea</name>
    <dbReference type="NCBI Taxonomy" id="3075823"/>
    <lineage>
        <taxon>Bacteria</taxon>
        <taxon>Pseudomonadati</taxon>
        <taxon>Bacteroidota</taxon>
        <taxon>Flavobacteriia</taxon>
        <taxon>Flavobacteriales</taxon>
        <taxon>Flavobacteriaceae</taxon>
        <taxon>Hwangdonia</taxon>
    </lineage>
</organism>
<dbReference type="EC" id="2.4.-.-" evidence="2"/>
<evidence type="ECO:0000313" key="3">
    <source>
        <dbReference type="Proteomes" id="UP001302486"/>
    </source>
</evidence>
<keyword evidence="3" id="KW-1185">Reference proteome</keyword>
<sequence>MKPFFSVITPLYNKEAFIKNTLKSVLNQTFKDFEVIVVNDGSTDKSLQQAELINDDRITILTIPNSGLSIARNTGIKNAKANHIAFIDADDFWLEHHLEQLHNLIHRYPNMGMYCTGYTLKKTDSIFHRATFNGLPKNFVGIVPNFFKHSLQHCVAWVGAICVPKHVFDFIGDFDPEIFSEQDTDLYIRIALKYNVALDNSSASAIYNRTLDNNMSNFSQKKTIPKLLHAYKDIEIKNHDLKKYLDLNRFSTLIFFKLSSNKVLEKTLIDDIDKNNLNILQRILIYLPNGVVRFLFNIKTKFKINPLIVFKLKH</sequence>
<name>A0AA97ELV0_9FLAO</name>
<dbReference type="AlphaFoldDB" id="A0AA97ELV0"/>
<dbReference type="InterPro" id="IPR001173">
    <property type="entry name" value="Glyco_trans_2-like"/>
</dbReference>
<dbReference type="Gene3D" id="3.90.550.10">
    <property type="entry name" value="Spore Coat Polysaccharide Biosynthesis Protein SpsA, Chain A"/>
    <property type="match status" value="1"/>
</dbReference>
<dbReference type="RefSeq" id="WP_316982596.1">
    <property type="nucleotide sequence ID" value="NZ_CP136521.1"/>
</dbReference>
<keyword evidence="2" id="KW-0808">Transferase</keyword>
<dbReference type="EMBL" id="CP136521">
    <property type="protein sequence ID" value="WOD42905.1"/>
    <property type="molecule type" value="Genomic_DNA"/>
</dbReference>
<dbReference type="Proteomes" id="UP001302486">
    <property type="component" value="Chromosome"/>
</dbReference>
<keyword evidence="2" id="KW-0328">Glycosyltransferase</keyword>
<dbReference type="PANTHER" id="PTHR22916">
    <property type="entry name" value="GLYCOSYLTRANSFERASE"/>
    <property type="match status" value="1"/>
</dbReference>
<dbReference type="KEGG" id="hws:RNZ46_12995"/>
<gene>
    <name evidence="2" type="ORF">RNZ46_12995</name>
</gene>
<evidence type="ECO:0000259" key="1">
    <source>
        <dbReference type="Pfam" id="PF00535"/>
    </source>
</evidence>